<name>A0A480A024_9CYAN</name>
<comment type="caution">
    <text evidence="2">The sequence shown here is derived from an EMBL/GenBank/DDBJ whole genome shotgun (WGS) entry which is preliminary data.</text>
</comment>
<protein>
    <recommendedName>
        <fullName evidence="1">PIN domain-containing protein</fullName>
    </recommendedName>
</protein>
<organism evidence="2 3">
    <name type="scientific">Sphaerospermopsis reniformis</name>
    <dbReference type="NCBI Taxonomy" id="531300"/>
    <lineage>
        <taxon>Bacteria</taxon>
        <taxon>Bacillati</taxon>
        <taxon>Cyanobacteriota</taxon>
        <taxon>Cyanophyceae</taxon>
        <taxon>Nostocales</taxon>
        <taxon>Aphanizomenonaceae</taxon>
        <taxon>Sphaerospermopsis</taxon>
    </lineage>
</organism>
<proteinExistence type="predicted"/>
<dbReference type="InterPro" id="IPR029060">
    <property type="entry name" value="PIN-like_dom_sf"/>
</dbReference>
<accession>A0A480A024</accession>
<dbReference type="Gene3D" id="3.40.50.1010">
    <property type="entry name" value="5'-nuclease"/>
    <property type="match status" value="1"/>
</dbReference>
<evidence type="ECO:0000313" key="3">
    <source>
        <dbReference type="Proteomes" id="UP000300142"/>
    </source>
</evidence>
<dbReference type="Pfam" id="PF01850">
    <property type="entry name" value="PIN"/>
    <property type="match status" value="1"/>
</dbReference>
<gene>
    <name evidence="2" type="ORF">SR1949_05490</name>
</gene>
<dbReference type="RefSeq" id="WP_137666285.1">
    <property type="nucleotide sequence ID" value="NZ_BJCE01000010.1"/>
</dbReference>
<dbReference type="CDD" id="cd18692">
    <property type="entry name" value="PIN_VapC-like"/>
    <property type="match status" value="1"/>
</dbReference>
<dbReference type="SUPFAM" id="SSF88723">
    <property type="entry name" value="PIN domain-like"/>
    <property type="match status" value="1"/>
</dbReference>
<reference evidence="3" key="1">
    <citation type="submission" date="2019-02" db="EMBL/GenBank/DDBJ databases">
        <title>Draft genome sequence of Sphaerospermopsis reniformis NIES-1949.</title>
        <authorList>
            <person name="Yamaguchi H."/>
            <person name="Suzuki S."/>
            <person name="Kawachi M."/>
        </authorList>
    </citation>
    <scope>NUCLEOTIDE SEQUENCE [LARGE SCALE GENOMIC DNA]</scope>
    <source>
        <strain evidence="3">NIES-1949</strain>
    </source>
</reference>
<evidence type="ECO:0000259" key="1">
    <source>
        <dbReference type="Pfam" id="PF01850"/>
    </source>
</evidence>
<evidence type="ECO:0000313" key="2">
    <source>
        <dbReference type="EMBL" id="GCL35454.1"/>
    </source>
</evidence>
<dbReference type="Proteomes" id="UP000300142">
    <property type="component" value="Unassembled WGS sequence"/>
</dbReference>
<keyword evidence="3" id="KW-1185">Reference proteome</keyword>
<dbReference type="AlphaFoldDB" id="A0A480A024"/>
<feature type="domain" description="PIN" evidence="1">
    <location>
        <begin position="3"/>
        <end position="115"/>
    </location>
</feature>
<sequence>MTFLDSNIWIYALNQSQDIRKHQIANHLATQTGLYLSTQVINEVCVNLIKKGNFSENQIQNLIQGFYQIHHIIELDLNILLTASTLRTKYLFSFWDSLIIASALSVNMNQLYSEDMQHGFTVEGLQIINPFL</sequence>
<dbReference type="InterPro" id="IPR002716">
    <property type="entry name" value="PIN_dom"/>
</dbReference>
<dbReference type="EMBL" id="BJCE01000010">
    <property type="protein sequence ID" value="GCL35454.1"/>
    <property type="molecule type" value="Genomic_DNA"/>
</dbReference>